<organism evidence="2 3">
    <name type="scientific">Morganella psychrotolerans</name>
    <dbReference type="NCBI Taxonomy" id="368603"/>
    <lineage>
        <taxon>Bacteria</taxon>
        <taxon>Pseudomonadati</taxon>
        <taxon>Pseudomonadota</taxon>
        <taxon>Gammaproteobacteria</taxon>
        <taxon>Enterobacterales</taxon>
        <taxon>Morganellaceae</taxon>
        <taxon>Morganella</taxon>
    </lineage>
</organism>
<dbReference type="STRING" id="368603.AYY16_00575"/>
<dbReference type="GO" id="GO:0009289">
    <property type="term" value="C:pilus"/>
    <property type="evidence" value="ECO:0007669"/>
    <property type="project" value="InterPro"/>
</dbReference>
<dbReference type="SUPFAM" id="SSF49401">
    <property type="entry name" value="Bacterial adhesins"/>
    <property type="match status" value="1"/>
</dbReference>
<dbReference type="InterPro" id="IPR008966">
    <property type="entry name" value="Adhesion_dom_sf"/>
</dbReference>
<evidence type="ECO:0000313" key="3">
    <source>
        <dbReference type="Proteomes" id="UP000092247"/>
    </source>
</evidence>
<proteinExistence type="predicted"/>
<keyword evidence="1" id="KW-0732">Signal</keyword>
<dbReference type="InterPro" id="IPR036937">
    <property type="entry name" value="Adhesion_dom_fimbrial_sf"/>
</dbReference>
<reference evidence="2 3" key="1">
    <citation type="submission" date="2016-06" db="EMBL/GenBank/DDBJ databases">
        <authorList>
            <person name="Kjaerup R.B."/>
            <person name="Dalgaard T.S."/>
            <person name="Juul-Madsen H.R."/>
        </authorList>
    </citation>
    <scope>NUCLEOTIDE SEQUENCE [LARGE SCALE GENOMIC DNA]</scope>
    <source>
        <strain evidence="2 3">GCSL-Mp3</strain>
    </source>
</reference>
<protein>
    <submittedName>
        <fullName evidence="2">Fimbrial protein</fullName>
    </submittedName>
</protein>
<feature type="signal peptide" evidence="1">
    <location>
        <begin position="1"/>
        <end position="24"/>
    </location>
</feature>
<dbReference type="GO" id="GO:0007155">
    <property type="term" value="P:cell adhesion"/>
    <property type="evidence" value="ECO:0007669"/>
    <property type="project" value="InterPro"/>
</dbReference>
<name>A0A1B8GZ32_9GAMM</name>
<dbReference type="EMBL" id="LZEX01000046">
    <property type="protein sequence ID" value="OBU02085.1"/>
    <property type="molecule type" value="Genomic_DNA"/>
</dbReference>
<sequence length="183" mass="19476">MVRSGKWLAVLYPALFSASLTALADTTEISAVITDDIGCGMTVASVLKFTPQRTSDFQGAVTTHEIKPLQAIFTCTGKTGKLTPKITLQGNTPYNSDTVFLDGTPNSTGFMLRLSDGSPPSLNDFYDTGKAIQRGKQIALGPVNTENQYRTEETFLVGLVGPLDGPATAGTFSAALTFNLIFQ</sequence>
<gene>
    <name evidence="2" type="ORF">AYY17_13825</name>
</gene>
<dbReference type="AlphaFoldDB" id="A0A1B8GZ32"/>
<comment type="caution">
    <text evidence="2">The sequence shown here is derived from an EMBL/GenBank/DDBJ whole genome shotgun (WGS) entry which is preliminary data.</text>
</comment>
<evidence type="ECO:0000313" key="2">
    <source>
        <dbReference type="EMBL" id="OBU02085.1"/>
    </source>
</evidence>
<evidence type="ECO:0000256" key="1">
    <source>
        <dbReference type="SAM" id="SignalP"/>
    </source>
</evidence>
<dbReference type="Proteomes" id="UP000092247">
    <property type="component" value="Unassembled WGS sequence"/>
</dbReference>
<dbReference type="RefSeq" id="WP_067427058.1">
    <property type="nucleotide sequence ID" value="NZ_LZEX01000046.1"/>
</dbReference>
<accession>A0A1B8GZ32</accession>
<dbReference type="Gene3D" id="2.60.40.1090">
    <property type="entry name" value="Fimbrial-type adhesion domain"/>
    <property type="match status" value="1"/>
</dbReference>
<feature type="chain" id="PRO_5008609139" evidence="1">
    <location>
        <begin position="25"/>
        <end position="183"/>
    </location>
</feature>